<accession>A0A0M0FA11</accession>
<dbReference type="InterPro" id="IPR029060">
    <property type="entry name" value="PIN-like_dom_sf"/>
</dbReference>
<evidence type="ECO:0000259" key="9">
    <source>
        <dbReference type="Pfam" id="PF01850"/>
    </source>
</evidence>
<dbReference type="GO" id="GO:0004540">
    <property type="term" value="F:RNA nuclease activity"/>
    <property type="evidence" value="ECO:0007669"/>
    <property type="project" value="InterPro"/>
</dbReference>
<dbReference type="PANTHER" id="PTHR33653">
    <property type="entry name" value="RIBONUCLEASE VAPC2"/>
    <property type="match status" value="1"/>
</dbReference>
<organism evidence="10 11">
    <name type="scientific">Cellulosimicrobium cellulans F16</name>
    <dbReference type="NCBI Taxonomy" id="1350482"/>
    <lineage>
        <taxon>Bacteria</taxon>
        <taxon>Bacillati</taxon>
        <taxon>Actinomycetota</taxon>
        <taxon>Actinomycetes</taxon>
        <taxon>Micrococcales</taxon>
        <taxon>Promicromonosporaceae</taxon>
        <taxon>Cellulosimicrobium</taxon>
    </lineage>
</organism>
<sequence length="140" mass="15220">MSTLYLLDTNVLVALLRGNGSAARPRLREAEGRVAVSTVSEMELEYGIERSDDPPRNRQAVDELLSLVDVRPFDGLAAMHAGRVRALLAARGTPIGPYDALLAGHARSLGLVMVTNNVREFSRVPGLEVEDWLAEAPSDR</sequence>
<dbReference type="EC" id="3.1.-.-" evidence="8"/>
<dbReference type="Proteomes" id="UP000037387">
    <property type="component" value="Unassembled WGS sequence"/>
</dbReference>
<keyword evidence="3 8" id="KW-0540">Nuclease</keyword>
<evidence type="ECO:0000256" key="4">
    <source>
        <dbReference type="ARBA" id="ARBA00022723"/>
    </source>
</evidence>
<dbReference type="Pfam" id="PF01850">
    <property type="entry name" value="PIN"/>
    <property type="match status" value="1"/>
</dbReference>
<evidence type="ECO:0000313" key="10">
    <source>
        <dbReference type="EMBL" id="KON74308.1"/>
    </source>
</evidence>
<evidence type="ECO:0000256" key="8">
    <source>
        <dbReference type="HAMAP-Rule" id="MF_00265"/>
    </source>
</evidence>
<feature type="binding site" evidence="8">
    <location>
        <position position="8"/>
    </location>
    <ligand>
        <name>Mg(2+)</name>
        <dbReference type="ChEBI" id="CHEBI:18420"/>
    </ligand>
</feature>
<keyword evidence="8" id="KW-0800">Toxin</keyword>
<comment type="cofactor">
    <cofactor evidence="1 8">
        <name>Mg(2+)</name>
        <dbReference type="ChEBI" id="CHEBI:18420"/>
    </cofactor>
</comment>
<keyword evidence="11" id="KW-1185">Reference proteome</keyword>
<dbReference type="GO" id="GO:0000287">
    <property type="term" value="F:magnesium ion binding"/>
    <property type="evidence" value="ECO:0007669"/>
    <property type="project" value="UniProtKB-UniRule"/>
</dbReference>
<name>A0A0M0FA11_CELCE</name>
<dbReference type="EMBL" id="ATNL01000007">
    <property type="protein sequence ID" value="KON74308.1"/>
    <property type="molecule type" value="Genomic_DNA"/>
</dbReference>
<keyword evidence="6 8" id="KW-0460">Magnesium</keyword>
<keyword evidence="4 8" id="KW-0479">Metal-binding</keyword>
<dbReference type="GO" id="GO:0016787">
    <property type="term" value="F:hydrolase activity"/>
    <property type="evidence" value="ECO:0007669"/>
    <property type="project" value="UniProtKB-KW"/>
</dbReference>
<dbReference type="InterPro" id="IPR002716">
    <property type="entry name" value="PIN_dom"/>
</dbReference>
<keyword evidence="2 8" id="KW-1277">Toxin-antitoxin system</keyword>
<comment type="caution">
    <text evidence="10">The sequence shown here is derived from an EMBL/GenBank/DDBJ whole genome shotgun (WGS) entry which is preliminary data.</text>
</comment>
<evidence type="ECO:0000256" key="5">
    <source>
        <dbReference type="ARBA" id="ARBA00022801"/>
    </source>
</evidence>
<dbReference type="PATRIC" id="fig|1350482.3.peg.1889"/>
<feature type="binding site" evidence="8">
    <location>
        <position position="99"/>
    </location>
    <ligand>
        <name>Mg(2+)</name>
        <dbReference type="ChEBI" id="CHEBI:18420"/>
    </ligand>
</feature>
<dbReference type="InterPro" id="IPR050556">
    <property type="entry name" value="Type_II_TA_system_RNase"/>
</dbReference>
<dbReference type="AlphaFoldDB" id="A0A0M0FA11"/>
<keyword evidence="5 8" id="KW-0378">Hydrolase</keyword>
<feature type="domain" description="PIN" evidence="9">
    <location>
        <begin position="5"/>
        <end position="126"/>
    </location>
</feature>
<dbReference type="RefSeq" id="WP_053370248.1">
    <property type="nucleotide sequence ID" value="NZ_KQ435289.1"/>
</dbReference>
<dbReference type="PANTHER" id="PTHR33653:SF1">
    <property type="entry name" value="RIBONUCLEASE VAPC2"/>
    <property type="match status" value="1"/>
</dbReference>
<evidence type="ECO:0000313" key="11">
    <source>
        <dbReference type="Proteomes" id="UP000037387"/>
    </source>
</evidence>
<comment type="similarity">
    <text evidence="7 8">Belongs to the PINc/VapC protein family.</text>
</comment>
<evidence type="ECO:0000256" key="3">
    <source>
        <dbReference type="ARBA" id="ARBA00022722"/>
    </source>
</evidence>
<evidence type="ECO:0000256" key="6">
    <source>
        <dbReference type="ARBA" id="ARBA00022842"/>
    </source>
</evidence>
<dbReference type="SUPFAM" id="SSF88723">
    <property type="entry name" value="PIN domain-like"/>
    <property type="match status" value="1"/>
</dbReference>
<dbReference type="CDD" id="cd18745">
    <property type="entry name" value="PIN_VapC4-5_FitB-like"/>
    <property type="match status" value="1"/>
</dbReference>
<comment type="function">
    <text evidence="8">Toxic component of a toxin-antitoxin (TA) system. An RNase.</text>
</comment>
<evidence type="ECO:0000256" key="1">
    <source>
        <dbReference type="ARBA" id="ARBA00001946"/>
    </source>
</evidence>
<dbReference type="InterPro" id="IPR022907">
    <property type="entry name" value="VapC_family"/>
</dbReference>
<evidence type="ECO:0000256" key="7">
    <source>
        <dbReference type="ARBA" id="ARBA00038093"/>
    </source>
</evidence>
<evidence type="ECO:0000256" key="2">
    <source>
        <dbReference type="ARBA" id="ARBA00022649"/>
    </source>
</evidence>
<dbReference type="GO" id="GO:0090729">
    <property type="term" value="F:toxin activity"/>
    <property type="evidence" value="ECO:0007669"/>
    <property type="project" value="UniProtKB-KW"/>
</dbReference>
<gene>
    <name evidence="8" type="primary">vapC</name>
    <name evidence="10" type="ORF">M768_09405</name>
</gene>
<protein>
    <recommendedName>
        <fullName evidence="8">Ribonuclease VapC</fullName>
        <shortName evidence="8">RNase VapC</shortName>
        <ecNumber evidence="8">3.1.-.-</ecNumber>
    </recommendedName>
    <alternativeName>
        <fullName evidence="8">Toxin VapC</fullName>
    </alternativeName>
</protein>
<proteinExistence type="inferred from homology"/>
<reference evidence="10 11" key="1">
    <citation type="journal article" date="2015" name="Sci. Rep.">
        <title>Functional and structural properties of a novel cellulosome-like multienzyme complex: efficient glycoside hydrolysis of water-insoluble 7-xylosyl-10-deacetylpaclitaxel.</title>
        <authorList>
            <person name="Dou T.Y."/>
            <person name="Luan H.W."/>
            <person name="Ge G.B."/>
            <person name="Dong M.M."/>
            <person name="Zou H.F."/>
            <person name="He Y.Q."/>
            <person name="Cui P."/>
            <person name="Wang J.Y."/>
            <person name="Hao D.C."/>
            <person name="Yang S.L."/>
            <person name="Yang L."/>
        </authorList>
    </citation>
    <scope>NUCLEOTIDE SEQUENCE [LARGE SCALE GENOMIC DNA]</scope>
    <source>
        <strain evidence="10 11">F16</strain>
    </source>
</reference>
<dbReference type="HAMAP" id="MF_00265">
    <property type="entry name" value="VapC_Nob1"/>
    <property type="match status" value="1"/>
</dbReference>
<dbReference type="Gene3D" id="3.40.50.1010">
    <property type="entry name" value="5'-nuclease"/>
    <property type="match status" value="1"/>
</dbReference>